<dbReference type="GO" id="GO:0050660">
    <property type="term" value="F:flavin adenine dinucleotide binding"/>
    <property type="evidence" value="ECO:0007669"/>
    <property type="project" value="InterPro"/>
</dbReference>
<gene>
    <name evidence="13" type="ORF">BT96DRAFT_915636</name>
</gene>
<keyword evidence="4 11" id="KW-0732">Signal</keyword>
<organism evidence="13 14">
    <name type="scientific">Gymnopus androsaceus JB14</name>
    <dbReference type="NCBI Taxonomy" id="1447944"/>
    <lineage>
        <taxon>Eukaryota</taxon>
        <taxon>Fungi</taxon>
        <taxon>Dikarya</taxon>
        <taxon>Basidiomycota</taxon>
        <taxon>Agaricomycotina</taxon>
        <taxon>Agaricomycetes</taxon>
        <taxon>Agaricomycetidae</taxon>
        <taxon>Agaricales</taxon>
        <taxon>Marasmiineae</taxon>
        <taxon>Omphalotaceae</taxon>
        <taxon>Gymnopus</taxon>
    </lineage>
</organism>
<dbReference type="SUPFAM" id="SSF54373">
    <property type="entry name" value="FAD-linked reductases, C-terminal domain"/>
    <property type="match status" value="1"/>
</dbReference>
<evidence type="ECO:0000256" key="5">
    <source>
        <dbReference type="ARBA" id="ARBA00022827"/>
    </source>
</evidence>
<keyword evidence="6" id="KW-0560">Oxidoreductase</keyword>
<evidence type="ECO:0000313" key="13">
    <source>
        <dbReference type="EMBL" id="KAE9406140.1"/>
    </source>
</evidence>
<dbReference type="InterPro" id="IPR036188">
    <property type="entry name" value="FAD/NAD-bd_sf"/>
</dbReference>
<dbReference type="OrthoDB" id="269227at2759"/>
<evidence type="ECO:0000256" key="11">
    <source>
        <dbReference type="SAM" id="SignalP"/>
    </source>
</evidence>
<dbReference type="Proteomes" id="UP000799118">
    <property type="component" value="Unassembled WGS sequence"/>
</dbReference>
<comment type="similarity">
    <text evidence="2 10">Belongs to the GMC oxidoreductase family.</text>
</comment>
<dbReference type="AlphaFoldDB" id="A0A6A4I854"/>
<dbReference type="InterPro" id="IPR000172">
    <property type="entry name" value="GMC_OxRdtase_N"/>
</dbReference>
<name>A0A6A4I854_9AGAR</name>
<feature type="chain" id="PRO_5025643195" evidence="11">
    <location>
        <begin position="24"/>
        <end position="582"/>
    </location>
</feature>
<protein>
    <submittedName>
        <fullName evidence="13">Alcohol oxidase</fullName>
    </submittedName>
</protein>
<reference evidence="13" key="1">
    <citation type="journal article" date="2019" name="Environ. Microbiol.">
        <title>Fungal ecological strategies reflected in gene transcription - a case study of two litter decomposers.</title>
        <authorList>
            <person name="Barbi F."/>
            <person name="Kohler A."/>
            <person name="Barry K."/>
            <person name="Baskaran P."/>
            <person name="Daum C."/>
            <person name="Fauchery L."/>
            <person name="Ihrmark K."/>
            <person name="Kuo A."/>
            <person name="LaButti K."/>
            <person name="Lipzen A."/>
            <person name="Morin E."/>
            <person name="Grigoriev I.V."/>
            <person name="Henrissat B."/>
            <person name="Lindahl B."/>
            <person name="Martin F."/>
        </authorList>
    </citation>
    <scope>NUCLEOTIDE SEQUENCE</scope>
    <source>
        <strain evidence="13">JB14</strain>
    </source>
</reference>
<sequence length="582" mass="61959">MLTFFSLVKSLLYFLALFPPSLGSTIAQEYDYIIIGGGLSGMTLANRLSEDPSKTVLVIEAGGFHSNDSQVAIPGFLGSTIGNTTLDWGFSTIPEAQSNNNTYIWHRGKGLGGSTLINFMAWGRPAELEIDGSFTEPPQAYAVANNLTFISEAQIPWISVLNTLGVAHIQDALSGNDVGVWMAPATINAQEQTRSDAASAYYTPISSRTNLVVETGAEVLKIVINSGLDGNVTASQVQYMQNGRALTVNVTDAAEVILSAGVVKTPQLLELSGIGDPDILEPLGIDVKVNLTGVGAGIIDQFFYGVSYELNNDSIVTLDDLRNTTFAAAALEEYETNKTGLFTIAVAAFSLMPLATIVGSEDEANQMINAQALKIAQGNYTAAEKERLNAIISGLRSCGEIGHIEVVGFPGFFTAKSAPEDGKKYLTFTADLQFPFSTGSIHITSTDGTVQPAIHPGYFTEDFDLEVLIATLKFIRKIATTGGFEALLGDEIDPGTEIQSDSDIAEYIKNFGGTEYHTVGSAAMLPQEKGGVVSPELMVYGTSNIRVVDMSILPLQISAHPMSTLYGVAEKAADIIRGVVTV</sequence>
<evidence type="ECO:0000256" key="8">
    <source>
        <dbReference type="PIRSR" id="PIRSR000137-1"/>
    </source>
</evidence>
<evidence type="ECO:0000256" key="2">
    <source>
        <dbReference type="ARBA" id="ARBA00010790"/>
    </source>
</evidence>
<dbReference type="InterPro" id="IPR007867">
    <property type="entry name" value="GMC_OxRtase_C"/>
</dbReference>
<evidence type="ECO:0000256" key="7">
    <source>
        <dbReference type="ARBA" id="ARBA00023180"/>
    </source>
</evidence>
<evidence type="ECO:0000256" key="9">
    <source>
        <dbReference type="PIRSR" id="PIRSR000137-2"/>
    </source>
</evidence>
<feature type="signal peptide" evidence="11">
    <location>
        <begin position="1"/>
        <end position="23"/>
    </location>
</feature>
<dbReference type="PIRSF" id="PIRSF000137">
    <property type="entry name" value="Alcohol_oxidase"/>
    <property type="match status" value="1"/>
</dbReference>
<dbReference type="SUPFAM" id="SSF51905">
    <property type="entry name" value="FAD/NAD(P)-binding domain"/>
    <property type="match status" value="1"/>
</dbReference>
<evidence type="ECO:0000256" key="10">
    <source>
        <dbReference type="RuleBase" id="RU003968"/>
    </source>
</evidence>
<keyword evidence="7" id="KW-0325">Glycoprotein</keyword>
<keyword evidence="14" id="KW-1185">Reference proteome</keyword>
<feature type="active site" description="Proton acceptor" evidence="8">
    <location>
        <position position="560"/>
    </location>
</feature>
<dbReference type="EMBL" id="ML769404">
    <property type="protein sequence ID" value="KAE9406140.1"/>
    <property type="molecule type" value="Genomic_DNA"/>
</dbReference>
<dbReference type="PROSITE" id="PS00623">
    <property type="entry name" value="GMC_OXRED_1"/>
    <property type="match status" value="1"/>
</dbReference>
<dbReference type="InterPro" id="IPR012132">
    <property type="entry name" value="GMC_OxRdtase"/>
</dbReference>
<dbReference type="Gene3D" id="3.50.50.60">
    <property type="entry name" value="FAD/NAD(P)-binding domain"/>
    <property type="match status" value="1"/>
</dbReference>
<evidence type="ECO:0000256" key="3">
    <source>
        <dbReference type="ARBA" id="ARBA00022630"/>
    </source>
</evidence>
<dbReference type="Gene3D" id="3.30.410.10">
    <property type="entry name" value="Cholesterol Oxidase, domain 2"/>
    <property type="match status" value="1"/>
</dbReference>
<dbReference type="Pfam" id="PF00732">
    <property type="entry name" value="GMC_oxred_N"/>
    <property type="match status" value="2"/>
</dbReference>
<keyword evidence="5 9" id="KW-0274">FAD</keyword>
<evidence type="ECO:0000259" key="12">
    <source>
        <dbReference type="PROSITE" id="PS00623"/>
    </source>
</evidence>
<dbReference type="PANTHER" id="PTHR11552">
    <property type="entry name" value="GLUCOSE-METHANOL-CHOLINE GMC OXIDOREDUCTASE"/>
    <property type="match status" value="1"/>
</dbReference>
<evidence type="ECO:0000256" key="6">
    <source>
        <dbReference type="ARBA" id="ARBA00023002"/>
    </source>
</evidence>
<feature type="domain" description="Glucose-methanol-choline oxidoreductase N-terminal" evidence="12">
    <location>
        <begin position="108"/>
        <end position="131"/>
    </location>
</feature>
<dbReference type="GO" id="GO:0016614">
    <property type="term" value="F:oxidoreductase activity, acting on CH-OH group of donors"/>
    <property type="evidence" value="ECO:0007669"/>
    <property type="project" value="InterPro"/>
</dbReference>
<evidence type="ECO:0000313" key="14">
    <source>
        <dbReference type="Proteomes" id="UP000799118"/>
    </source>
</evidence>
<accession>A0A6A4I854</accession>
<comment type="cofactor">
    <cofactor evidence="1 9">
        <name>FAD</name>
        <dbReference type="ChEBI" id="CHEBI:57692"/>
    </cofactor>
</comment>
<feature type="active site" description="Proton donor" evidence="8">
    <location>
        <position position="517"/>
    </location>
</feature>
<keyword evidence="3 10" id="KW-0285">Flavoprotein</keyword>
<evidence type="ECO:0000256" key="4">
    <source>
        <dbReference type="ARBA" id="ARBA00022729"/>
    </source>
</evidence>
<evidence type="ECO:0000256" key="1">
    <source>
        <dbReference type="ARBA" id="ARBA00001974"/>
    </source>
</evidence>
<dbReference type="PANTHER" id="PTHR11552:SF201">
    <property type="entry name" value="GLUCOSE-METHANOL-CHOLINE OXIDOREDUCTASE N-TERMINAL DOMAIN-CONTAINING PROTEIN"/>
    <property type="match status" value="1"/>
</dbReference>
<feature type="binding site" evidence="9">
    <location>
        <position position="219"/>
    </location>
    <ligand>
        <name>FAD</name>
        <dbReference type="ChEBI" id="CHEBI:57692"/>
    </ligand>
</feature>
<proteinExistence type="inferred from homology"/>
<dbReference type="Pfam" id="PF05199">
    <property type="entry name" value="GMC_oxred_C"/>
    <property type="match status" value="1"/>
</dbReference>